<comment type="caution">
    <text evidence="1">The sequence shown here is derived from an EMBL/GenBank/DDBJ whole genome shotgun (WGS) entry which is preliminary data.</text>
</comment>
<reference evidence="2" key="1">
    <citation type="journal article" date="2022" name="Mol. Ecol. Resour.">
        <title>The genomes of chicory, endive, great burdock and yacon provide insights into Asteraceae palaeo-polyploidization history and plant inulin production.</title>
        <authorList>
            <person name="Fan W."/>
            <person name="Wang S."/>
            <person name="Wang H."/>
            <person name="Wang A."/>
            <person name="Jiang F."/>
            <person name="Liu H."/>
            <person name="Zhao H."/>
            <person name="Xu D."/>
            <person name="Zhang Y."/>
        </authorList>
    </citation>
    <scope>NUCLEOTIDE SEQUENCE [LARGE SCALE GENOMIC DNA]</scope>
    <source>
        <strain evidence="2">cv. Yunnan</strain>
    </source>
</reference>
<dbReference type="EMBL" id="CM042025">
    <property type="protein sequence ID" value="KAI3806949.1"/>
    <property type="molecule type" value="Genomic_DNA"/>
</dbReference>
<reference evidence="1 2" key="2">
    <citation type="journal article" date="2022" name="Mol. Ecol. Resour.">
        <title>The genomes of chicory, endive, great burdock and yacon provide insights into Asteraceae paleo-polyploidization history and plant inulin production.</title>
        <authorList>
            <person name="Fan W."/>
            <person name="Wang S."/>
            <person name="Wang H."/>
            <person name="Wang A."/>
            <person name="Jiang F."/>
            <person name="Liu H."/>
            <person name="Zhao H."/>
            <person name="Xu D."/>
            <person name="Zhang Y."/>
        </authorList>
    </citation>
    <scope>NUCLEOTIDE SEQUENCE [LARGE SCALE GENOMIC DNA]</scope>
    <source>
        <strain evidence="2">cv. Yunnan</strain>
        <tissue evidence="1">Leaves</tissue>
    </source>
</reference>
<protein>
    <submittedName>
        <fullName evidence="1">Uncharacterized protein</fullName>
    </submittedName>
</protein>
<keyword evidence="2" id="KW-1185">Reference proteome</keyword>
<accession>A0ACB9IFC1</accession>
<dbReference type="Proteomes" id="UP001056120">
    <property type="component" value="Linkage Group LG08"/>
</dbReference>
<proteinExistence type="predicted"/>
<organism evidence="1 2">
    <name type="scientific">Smallanthus sonchifolius</name>
    <dbReference type="NCBI Taxonomy" id="185202"/>
    <lineage>
        <taxon>Eukaryota</taxon>
        <taxon>Viridiplantae</taxon>
        <taxon>Streptophyta</taxon>
        <taxon>Embryophyta</taxon>
        <taxon>Tracheophyta</taxon>
        <taxon>Spermatophyta</taxon>
        <taxon>Magnoliopsida</taxon>
        <taxon>eudicotyledons</taxon>
        <taxon>Gunneridae</taxon>
        <taxon>Pentapetalae</taxon>
        <taxon>asterids</taxon>
        <taxon>campanulids</taxon>
        <taxon>Asterales</taxon>
        <taxon>Asteraceae</taxon>
        <taxon>Asteroideae</taxon>
        <taxon>Heliantheae alliance</taxon>
        <taxon>Millerieae</taxon>
        <taxon>Smallanthus</taxon>
    </lineage>
</organism>
<evidence type="ECO:0000313" key="2">
    <source>
        <dbReference type="Proteomes" id="UP001056120"/>
    </source>
</evidence>
<evidence type="ECO:0000313" key="1">
    <source>
        <dbReference type="EMBL" id="KAI3806949.1"/>
    </source>
</evidence>
<name>A0ACB9IFC1_9ASTR</name>
<gene>
    <name evidence="1" type="ORF">L1987_22867</name>
</gene>
<sequence length="115" mass="13130">MVSSRLGRLNGRRNRIVDVDLRQQLDAVESLSQLAVNAYTRLMARTLSERPEDLCQLLLFGLGQNCYDGLGRANFTRGRSWYTLMARIATGLIYSGGPRNFFHGGRKFLWSVVYR</sequence>